<evidence type="ECO:0000256" key="3">
    <source>
        <dbReference type="ARBA" id="ARBA00022692"/>
    </source>
</evidence>
<dbReference type="InterPro" id="IPR004713">
    <property type="entry name" value="CaH_exchang"/>
</dbReference>
<comment type="subcellular location">
    <subcellularLocation>
        <location evidence="1">Endomembrane system</location>
        <topology evidence="1">Multi-pass membrane protein</topology>
    </subcellularLocation>
</comment>
<evidence type="ECO:0000256" key="4">
    <source>
        <dbReference type="ARBA" id="ARBA00022989"/>
    </source>
</evidence>
<evidence type="ECO:0000256" key="5">
    <source>
        <dbReference type="ARBA" id="ARBA00023065"/>
    </source>
</evidence>
<dbReference type="Pfam" id="PF01699">
    <property type="entry name" value="Na_Ca_ex"/>
    <property type="match status" value="1"/>
</dbReference>
<evidence type="ECO:0000313" key="10">
    <source>
        <dbReference type="Proteomes" id="UP001174909"/>
    </source>
</evidence>
<evidence type="ECO:0000313" key="9">
    <source>
        <dbReference type="EMBL" id="CAI7991499.1"/>
    </source>
</evidence>
<sequence length="226" mass="23976">MENAWYESGEGSGFESASPSCVLDILPCSITITGNIVLVIFYGIFLGFAAKVISDGAEMLLDLGLPSALVGGIVLPLLGAVPDSAMIIASGVGKSREQANKEIAVGMGTLAGSTIMLLTLPWLGSIILGRVDIVNKQGKDGVTSKFTVNSFVKQGVSVFPDVTNSAIIMLVSALPYFIVQGADWHWGPRVKKEAQQPEYIRKSALATAILAFILFISYLVLQVRVL</sequence>
<evidence type="ECO:0000256" key="6">
    <source>
        <dbReference type="ARBA" id="ARBA00023136"/>
    </source>
</evidence>
<keyword evidence="6 7" id="KW-0472">Membrane</keyword>
<feature type="transmembrane region" description="Helical" evidence="7">
    <location>
        <begin position="203"/>
        <end position="221"/>
    </location>
</feature>
<keyword evidence="3 7" id="KW-0812">Transmembrane</keyword>
<evidence type="ECO:0000256" key="7">
    <source>
        <dbReference type="SAM" id="Phobius"/>
    </source>
</evidence>
<dbReference type="PANTHER" id="PTHR31503:SF36">
    <property type="entry name" value="SODIUM_CALCIUM EXCHANGER MEMBRANE REGION DOMAIN-CONTAINING PROTEIN"/>
    <property type="match status" value="1"/>
</dbReference>
<keyword evidence="5" id="KW-0406">Ion transport</keyword>
<dbReference type="AlphaFoldDB" id="A0AA35W1D9"/>
<dbReference type="EMBL" id="CASHTH010000120">
    <property type="protein sequence ID" value="CAI7991499.1"/>
    <property type="molecule type" value="Genomic_DNA"/>
</dbReference>
<name>A0AA35W1D9_GEOBA</name>
<feature type="transmembrane region" description="Helical" evidence="7">
    <location>
        <begin position="68"/>
        <end position="91"/>
    </location>
</feature>
<dbReference type="GO" id="GO:0016020">
    <property type="term" value="C:membrane"/>
    <property type="evidence" value="ECO:0007669"/>
    <property type="project" value="InterPro"/>
</dbReference>
<feature type="transmembrane region" description="Helical" evidence="7">
    <location>
        <begin position="103"/>
        <end position="123"/>
    </location>
</feature>
<protein>
    <submittedName>
        <fullName evidence="9">Sodium/calcium exchanger NCL2</fullName>
    </submittedName>
</protein>
<dbReference type="GO" id="GO:0006874">
    <property type="term" value="P:intracellular calcium ion homeostasis"/>
    <property type="evidence" value="ECO:0007669"/>
    <property type="project" value="TreeGrafter"/>
</dbReference>
<keyword evidence="2" id="KW-0813">Transport</keyword>
<comment type="caution">
    <text evidence="9">The sequence shown here is derived from an EMBL/GenBank/DDBJ whole genome shotgun (WGS) entry which is preliminary data.</text>
</comment>
<feature type="domain" description="Sodium/calcium exchanger membrane region" evidence="8">
    <location>
        <begin position="36"/>
        <end position="223"/>
    </location>
</feature>
<feature type="transmembrane region" description="Helical" evidence="7">
    <location>
        <begin position="21"/>
        <end position="48"/>
    </location>
</feature>
<keyword evidence="10" id="KW-1185">Reference proteome</keyword>
<organism evidence="9 10">
    <name type="scientific">Geodia barretti</name>
    <name type="common">Barrett's horny sponge</name>
    <dbReference type="NCBI Taxonomy" id="519541"/>
    <lineage>
        <taxon>Eukaryota</taxon>
        <taxon>Metazoa</taxon>
        <taxon>Porifera</taxon>
        <taxon>Demospongiae</taxon>
        <taxon>Heteroscleromorpha</taxon>
        <taxon>Tetractinellida</taxon>
        <taxon>Astrophorina</taxon>
        <taxon>Geodiidae</taxon>
        <taxon>Geodia</taxon>
    </lineage>
</organism>
<accession>A0AA35W1D9</accession>
<dbReference type="GO" id="GO:0015369">
    <property type="term" value="F:calcium:proton antiporter activity"/>
    <property type="evidence" value="ECO:0007669"/>
    <property type="project" value="TreeGrafter"/>
</dbReference>
<evidence type="ECO:0000256" key="2">
    <source>
        <dbReference type="ARBA" id="ARBA00022448"/>
    </source>
</evidence>
<dbReference type="Proteomes" id="UP001174909">
    <property type="component" value="Unassembled WGS sequence"/>
</dbReference>
<evidence type="ECO:0000256" key="1">
    <source>
        <dbReference type="ARBA" id="ARBA00004127"/>
    </source>
</evidence>
<dbReference type="PANTHER" id="PTHR31503">
    <property type="entry name" value="VACUOLAR CALCIUM ION TRANSPORTER"/>
    <property type="match status" value="1"/>
</dbReference>
<reference evidence="9" key="1">
    <citation type="submission" date="2023-03" db="EMBL/GenBank/DDBJ databases">
        <authorList>
            <person name="Steffen K."/>
            <person name="Cardenas P."/>
        </authorList>
    </citation>
    <scope>NUCLEOTIDE SEQUENCE</scope>
</reference>
<keyword evidence="4 7" id="KW-1133">Transmembrane helix</keyword>
<evidence type="ECO:0000259" key="8">
    <source>
        <dbReference type="Pfam" id="PF01699"/>
    </source>
</evidence>
<proteinExistence type="predicted"/>
<dbReference type="InterPro" id="IPR004837">
    <property type="entry name" value="NaCa_Exmemb"/>
</dbReference>
<dbReference type="GO" id="GO:0012505">
    <property type="term" value="C:endomembrane system"/>
    <property type="evidence" value="ECO:0007669"/>
    <property type="project" value="UniProtKB-SubCell"/>
</dbReference>
<gene>
    <name evidence="9" type="ORF">GBAR_LOCUS764</name>
</gene>
<feature type="transmembrane region" description="Helical" evidence="7">
    <location>
        <begin position="162"/>
        <end position="182"/>
    </location>
</feature>